<feature type="compositionally biased region" description="Polar residues" evidence="1">
    <location>
        <begin position="431"/>
        <end position="445"/>
    </location>
</feature>
<feature type="domain" description="Integrase catalytic" evidence="2">
    <location>
        <begin position="1349"/>
        <end position="1554"/>
    </location>
</feature>
<dbReference type="InterPro" id="IPR001584">
    <property type="entry name" value="Integrase_cat-core"/>
</dbReference>
<feature type="non-terminal residue" evidence="3">
    <location>
        <position position="1"/>
    </location>
</feature>
<evidence type="ECO:0000259" key="2">
    <source>
        <dbReference type="PROSITE" id="PS50994"/>
    </source>
</evidence>
<feature type="region of interest" description="Disordered" evidence="1">
    <location>
        <begin position="1"/>
        <end position="68"/>
    </location>
</feature>
<feature type="region of interest" description="Disordered" evidence="1">
    <location>
        <begin position="132"/>
        <end position="158"/>
    </location>
</feature>
<feature type="compositionally biased region" description="Polar residues" evidence="1">
    <location>
        <begin position="730"/>
        <end position="767"/>
    </location>
</feature>
<proteinExistence type="predicted"/>
<feature type="compositionally biased region" description="Low complexity" evidence="1">
    <location>
        <begin position="716"/>
        <end position="729"/>
    </location>
</feature>
<dbReference type="EMBL" id="CAJNJA010057319">
    <property type="protein sequence ID" value="CAE7861735.1"/>
    <property type="molecule type" value="Genomic_DNA"/>
</dbReference>
<evidence type="ECO:0000313" key="3">
    <source>
        <dbReference type="EMBL" id="CAE7861735.1"/>
    </source>
</evidence>
<protein>
    <submittedName>
        <fullName evidence="3">RE1 protein</fullName>
    </submittedName>
</protein>
<feature type="region of interest" description="Disordered" evidence="1">
    <location>
        <begin position="218"/>
        <end position="242"/>
    </location>
</feature>
<feature type="region of interest" description="Disordered" evidence="1">
    <location>
        <begin position="177"/>
        <end position="202"/>
    </location>
</feature>
<dbReference type="PROSITE" id="PS50994">
    <property type="entry name" value="INTEGRASE"/>
    <property type="match status" value="1"/>
</dbReference>
<comment type="caution">
    <text evidence="3">The sequence shown here is derived from an EMBL/GenBank/DDBJ whole genome shotgun (WGS) entry which is preliminary data.</text>
</comment>
<reference evidence="3" key="1">
    <citation type="submission" date="2021-02" db="EMBL/GenBank/DDBJ databases">
        <authorList>
            <person name="Dougan E. K."/>
            <person name="Rhodes N."/>
            <person name="Thang M."/>
            <person name="Chan C."/>
        </authorList>
    </citation>
    <scope>NUCLEOTIDE SEQUENCE</scope>
</reference>
<sequence>MSEPASQTPADPWGASAEASSSGVWPPQGDQTDWAFAAVSAAGDGASDTDSATSSDHDEPLPVEDLQGLSTGEVDEYLFGQYQAAKKRWRRYSGKPVRALRRVIRRKGKGKGKQRSSYLNIDSLLQQSAYFKGKGKGGTGTGKGFGRKGNPRVTASPPIISRSIVSTVHSWRFPDLSVSAERSQSSRAAAQDPTMSDDEDVPDAAAADAEISSAYMHQAEPLDAPTTPSQRPGLDDDEDADVFMSPNAYPWWPVPSHQKATHAAVEPETAYHSNVRLADGRIGLLVDPGSYGNLVGEQWLEQAAARTSKPAALQHRAQPLQVGGVGHGAQTCGQDCKLPIAMRRDDGSIATGSFTSPVVRGSACPALLGLRTLAQNGALLDTGRKQLHFLPQGTEATIVLPPGAETFQLESALKGGEVVGEHHLFADNERPTGQQHQVSPRPSAESSWHVSHSQRLAFAEVDKQCVEVLASFTYDAAAAVLKRNHALLCSRAIAPARERFQASGMSQCFGAYTHGGMTGITDASKMFPNLCTMLCRMISTTAPGREFSAVMLICDVQSPVHIDRFNQGENILLPITVPRSGGNLWLELGPGDTVCSEPVLLKDEGVLRVGHHVALSPGMPVFFSPKRRHATQPWSSGPRVVLAAFTPSTVYKLDQSKLSELVQLGFSPPGFGSSEIALQAEHQVPEVGCSQAGVADDSSARDQTSMSDNQQPQVSPPSAESSLATSTSAMPVTSHNKQDSCTSAMPVTSHNKQDSSAKPGVKSQNRGASRCSPLQFVKRVLLVTLFHSTVSAFRDAGWEPMKLRPLELLRDGFDDALYRLKQSEFSMVWVDLSDPRQFAGQERTPQVCNRLHVLRTWAERQSVPMFFAAVRRTVWQHEAFKQLVQGPLHVSHHHWCRANAKISPDTVASAVRHKVLSTVKLPCHECKCRPDIEHTFDLDSLKGEGSAKVRATAEHQVMMMLMPALDQLVQPSSGVRLDTSFAPRQRLVLLRQREQEMLKQGRPLQVRKKKKTVEQHFDDCGEDLSSLKLPVREYLTLDVPDCEDEAAELVYHLVSQQMNAFTTWGAASSSSSTCPDASPCTVYAVDLDEMLSLLASPAHASWGAEVVELYGGSGPSGQLCVRRKLPTGQCLELVASACFSDAGTQGKFLSYLSHAQPLLVILAPKSSGGTTSSSNTYVSAGSHRSAVLTGATALSRFTGEVARHQAQSNRFFLCEQPYPSRLYQVEPWPVLRARADCYRVVLDQCMLGPQSDGQLLKKPTELVSNAVQILQPFANVRCDAAHVHAPAQCDSSRYSQPWPYEMRRRVAPSIEKLTEAMLVQGPEYFSSSLVAETSAAYPSVGSGPGDEGTVEVPEEWRKCKGCLWRLDKNNPLHSRVRGQCKHPDVESIVFDCPACRKNKTRADPGKQHIIVVLVDRGVRWTATALASNKQTDTLLTCIDQMWLAIFGPMQVLVWDGETGLDDEESTAFCQLKGITKRTAAPNQHARIADRKIAVLRDTLHKLSSQLAEEGLTIPFTRMVSEATFALNALTPVNGQSLYAAVLGRVPALLPGEENIMPDDIPGPCSQHSHRLREVAVQAIAEGTARERMRRAMNSQTRPAGVEHEFKVGDAVDYWREPLGKDTSGWRGPATVADLTRLEHGRVGIRTSTDQVLTCRLQDLRHSLSLWSEELSVFFGAVDHIAPAGSQASNAQSLAQQFVDAMRPGVVLTLGTIKTSEGEWIETPQTQAHRVICQAWSRQLEFLHSDSSKLSWVDVLGETSAASEPSATAAADGIAADDVPWLVEAYDLASFDMHPAWSQAPMPESLEHLSEHAFEQAAAQCDSTPDGFSALDADDVGAYVALEIHGSSWKCIEGVSHAPAAGEHVELRCYESHTRKAVIDRNDDILTQSEIAQHAQEITQAVIDELKTWQSFKCFERRPRAGAKCIIDTRWVYKWKVIKGQRKIRARLCLRGFKETGADDQSNYAATGTRLSQRILVSECVLRDWVIASSDVPKAFLQGVSYSELATATRKPEWDVNFELAGEGLRCLRLLPEFSDFCARTEVLHCLKPGTGCRDAPKCFSLKLREVTSSYGFVCSTVDPELELLFVRGVLTLAIVKHVDDLKMMGQRKDIEKFVAHVAATFGKMDIDWKDFTFCGIRHCQAEDGSISLDQIKFLAACKPMSIPAVLAGPAEEPLSESNRRHFLSLLMTIAYSLQTRPDIAVFVTALQREAHQAKNIHARRLNMLLKWIQANPRKLVYPRLDCYPDALIQISDPTRPGPKKFLDRLDMAPVLGTVNHCKRFAGCVFELLQHDHPLRNMKHVEFFLKFEGLQTFEKTINRVLTQPERTSADETAKAARKYLQEEAADVVRTGATTLLLQPKFELVKSKLEGEEACCLEDLKFAYENLPEFEKGLRRGRTPALLHLFIKRLVGKAESIYDEKAAAPQFGLTSEDVDSLMTMLGQYKKVPQCFDAANLLHRWATAHNVALHQATLRKTLESWLKARREAKQGALPSLFEFVEVEEFKNLVTKADSRSIQHNMKPNETSEFAVQTRVASFHLMRDAVQE</sequence>
<feature type="compositionally biased region" description="Low complexity" evidence="1">
    <location>
        <begin position="33"/>
        <end position="54"/>
    </location>
</feature>
<accession>A0A813AA37</accession>
<dbReference type="GO" id="GO:0003676">
    <property type="term" value="F:nucleic acid binding"/>
    <property type="evidence" value="ECO:0007669"/>
    <property type="project" value="InterPro"/>
</dbReference>
<gene>
    <name evidence="3" type="primary">RE1</name>
    <name evidence="3" type="ORF">SNEC2469_LOCUS27316</name>
</gene>
<feature type="compositionally biased region" description="Low complexity" evidence="1">
    <location>
        <begin position="179"/>
        <end position="191"/>
    </location>
</feature>
<dbReference type="Gene3D" id="3.30.420.10">
    <property type="entry name" value="Ribonuclease H-like superfamily/Ribonuclease H"/>
    <property type="match status" value="1"/>
</dbReference>
<dbReference type="InterPro" id="IPR036397">
    <property type="entry name" value="RNaseH_sf"/>
</dbReference>
<keyword evidence="4" id="KW-1185">Reference proteome</keyword>
<feature type="compositionally biased region" description="Polar residues" evidence="1">
    <location>
        <begin position="701"/>
        <end position="713"/>
    </location>
</feature>
<dbReference type="GO" id="GO:0015074">
    <property type="term" value="P:DNA integration"/>
    <property type="evidence" value="ECO:0007669"/>
    <property type="project" value="InterPro"/>
</dbReference>
<name>A0A813AA37_9DINO</name>
<evidence type="ECO:0000313" key="4">
    <source>
        <dbReference type="Proteomes" id="UP000601435"/>
    </source>
</evidence>
<feature type="region of interest" description="Disordered" evidence="1">
    <location>
        <begin position="693"/>
        <end position="768"/>
    </location>
</feature>
<evidence type="ECO:0000256" key="1">
    <source>
        <dbReference type="SAM" id="MobiDB-lite"/>
    </source>
</evidence>
<dbReference type="OrthoDB" id="447436at2759"/>
<dbReference type="Proteomes" id="UP000601435">
    <property type="component" value="Unassembled WGS sequence"/>
</dbReference>
<organism evidence="3 4">
    <name type="scientific">Symbiodinium necroappetens</name>
    <dbReference type="NCBI Taxonomy" id="1628268"/>
    <lineage>
        <taxon>Eukaryota</taxon>
        <taxon>Sar</taxon>
        <taxon>Alveolata</taxon>
        <taxon>Dinophyceae</taxon>
        <taxon>Suessiales</taxon>
        <taxon>Symbiodiniaceae</taxon>
        <taxon>Symbiodinium</taxon>
    </lineage>
</organism>
<feature type="region of interest" description="Disordered" evidence="1">
    <location>
        <begin position="426"/>
        <end position="445"/>
    </location>
</feature>